<dbReference type="PANTHER" id="PTHR42887">
    <property type="entry name" value="OS12G0638800 PROTEIN"/>
    <property type="match status" value="1"/>
</dbReference>
<dbReference type="InterPro" id="IPR055178">
    <property type="entry name" value="RsdA/BaiN/AoA(So)-like_dom"/>
</dbReference>
<keyword evidence="3" id="KW-0274">FAD</keyword>
<keyword evidence="2" id="KW-0285">Flavoprotein</keyword>
<dbReference type="Gene3D" id="3.50.50.60">
    <property type="entry name" value="FAD/NAD(P)-binding domain"/>
    <property type="match status" value="1"/>
</dbReference>
<dbReference type="Pfam" id="PF22780">
    <property type="entry name" value="HI0933_like_1st"/>
    <property type="match status" value="1"/>
</dbReference>
<dbReference type="Gene3D" id="1.10.8.260">
    <property type="entry name" value="HI0933 insert domain-like"/>
    <property type="match status" value="1"/>
</dbReference>
<dbReference type="InterPro" id="IPR036188">
    <property type="entry name" value="FAD/NAD-bd_sf"/>
</dbReference>
<dbReference type="PANTHER" id="PTHR42887:SF2">
    <property type="entry name" value="OS12G0638800 PROTEIN"/>
    <property type="match status" value="1"/>
</dbReference>
<organism evidence="6">
    <name type="scientific">gut metagenome</name>
    <dbReference type="NCBI Taxonomy" id="749906"/>
    <lineage>
        <taxon>unclassified sequences</taxon>
        <taxon>metagenomes</taxon>
        <taxon>organismal metagenomes</taxon>
    </lineage>
</organism>
<dbReference type="SUPFAM" id="SSF51905">
    <property type="entry name" value="FAD/NAD(P)-binding domain"/>
    <property type="match status" value="1"/>
</dbReference>
<dbReference type="InterPro" id="IPR023166">
    <property type="entry name" value="BaiN-like_dom_sf"/>
</dbReference>
<dbReference type="InterPro" id="IPR004792">
    <property type="entry name" value="BaiN-like"/>
</dbReference>
<evidence type="ECO:0000256" key="1">
    <source>
        <dbReference type="ARBA" id="ARBA00001974"/>
    </source>
</evidence>
<dbReference type="AlphaFoldDB" id="J9FW69"/>
<protein>
    <submittedName>
        <fullName evidence="6">Pyridine nucleotide-disulfide oxidoreductase</fullName>
    </submittedName>
</protein>
<name>J9FW69_9ZZZZ</name>
<evidence type="ECO:0000256" key="2">
    <source>
        <dbReference type="ARBA" id="ARBA00022630"/>
    </source>
</evidence>
<evidence type="ECO:0000256" key="3">
    <source>
        <dbReference type="ARBA" id="ARBA00022827"/>
    </source>
</evidence>
<dbReference type="NCBIfam" id="TIGR00275">
    <property type="entry name" value="aminoacetone oxidase family FAD-binding enzyme"/>
    <property type="match status" value="1"/>
</dbReference>
<sequence>MRIAIIGAGAAGCFASIEIKRCLPQAEVTVYESLKRPMTKVAITGGGRCNLTNSFREVKSLEQVYPRGARLMKRLFHGFDFRDTYTWFESHGVRLVTQSDQCVFPRSQNAMEIVDTLLHEMNRYGVQLLTEHRVAEVKVETDERPTTATDEKSGNNRRYKLTFTDRRWKKAEADVVVVTSGGHPRAEGFQSLESLQLDIIPPVPSLFSLCLPQHPLIELTGTVVEQAGASIPGTKLRAEGPLLITRWGLSGPAILKLSSFAARHFHNLNYHVPVAINWLGSANEHEVGTLLESLAAKNPQKQLVHTYPTVLNSRLWAELLRQCGLNPKMRWHELGKKGYNRLCACLTNNTYQVEGKNQFKKEFVTCGGVALTNVNAATLECKKHPCLYFAGEVLDLDAVTGGFNLQAAWTTGFTVAQSIIKQAKEQMPA</sequence>
<evidence type="ECO:0000313" key="6">
    <source>
        <dbReference type="EMBL" id="EJW99246.1"/>
    </source>
</evidence>
<gene>
    <name evidence="6" type="ORF">EVA_12646</name>
</gene>
<dbReference type="Pfam" id="PF03486">
    <property type="entry name" value="HI0933_like"/>
    <property type="match status" value="1"/>
</dbReference>
<accession>J9FW69</accession>
<evidence type="ECO:0000259" key="5">
    <source>
        <dbReference type="Pfam" id="PF22780"/>
    </source>
</evidence>
<dbReference type="EMBL" id="AMCI01003897">
    <property type="protein sequence ID" value="EJW99246.1"/>
    <property type="molecule type" value="Genomic_DNA"/>
</dbReference>
<feature type="domain" description="RsdA/BaiN/AoA(So)-like insert" evidence="5">
    <location>
        <begin position="204"/>
        <end position="364"/>
    </location>
</feature>
<proteinExistence type="predicted"/>
<comment type="caution">
    <text evidence="6">The sequence shown here is derived from an EMBL/GenBank/DDBJ whole genome shotgun (WGS) entry which is preliminary data.</text>
</comment>
<dbReference type="SUPFAM" id="SSF160996">
    <property type="entry name" value="HI0933 insert domain-like"/>
    <property type="match status" value="1"/>
</dbReference>
<comment type="cofactor">
    <cofactor evidence="1">
        <name>FAD</name>
        <dbReference type="ChEBI" id="CHEBI:57692"/>
    </cofactor>
</comment>
<dbReference type="InterPro" id="IPR057661">
    <property type="entry name" value="RsdA/BaiN/AoA(So)_Rossmann"/>
</dbReference>
<feature type="domain" description="RsdA/BaiN/AoA(So)-like Rossmann fold-like" evidence="4">
    <location>
        <begin position="2"/>
        <end position="417"/>
    </location>
</feature>
<reference evidence="6" key="1">
    <citation type="journal article" date="2012" name="PLoS ONE">
        <title>Gene sets for utilization of primary and secondary nutrition supplies in the distal gut of endangered iberian lynx.</title>
        <authorList>
            <person name="Alcaide M."/>
            <person name="Messina E."/>
            <person name="Richter M."/>
            <person name="Bargiela R."/>
            <person name="Peplies J."/>
            <person name="Huws S.A."/>
            <person name="Newbold C.J."/>
            <person name="Golyshin P.N."/>
            <person name="Simon M.A."/>
            <person name="Lopez G."/>
            <person name="Yakimov M.M."/>
            <person name="Ferrer M."/>
        </authorList>
    </citation>
    <scope>NUCLEOTIDE SEQUENCE</scope>
</reference>
<evidence type="ECO:0000259" key="4">
    <source>
        <dbReference type="Pfam" id="PF03486"/>
    </source>
</evidence>
<dbReference type="Gene3D" id="2.40.30.10">
    <property type="entry name" value="Translation factors"/>
    <property type="match status" value="1"/>
</dbReference>